<evidence type="ECO:0000313" key="1">
    <source>
        <dbReference type="EMBL" id="KAI5077670.1"/>
    </source>
</evidence>
<comment type="caution">
    <text evidence="1">The sequence shown here is derived from an EMBL/GenBank/DDBJ whole genome shotgun (WGS) entry which is preliminary data.</text>
</comment>
<dbReference type="OrthoDB" id="1934035at2759"/>
<organism evidence="1 2">
    <name type="scientific">Adiantum capillus-veneris</name>
    <name type="common">Maidenhair fern</name>
    <dbReference type="NCBI Taxonomy" id="13818"/>
    <lineage>
        <taxon>Eukaryota</taxon>
        <taxon>Viridiplantae</taxon>
        <taxon>Streptophyta</taxon>
        <taxon>Embryophyta</taxon>
        <taxon>Tracheophyta</taxon>
        <taxon>Polypodiopsida</taxon>
        <taxon>Polypodiidae</taxon>
        <taxon>Polypodiales</taxon>
        <taxon>Pteridineae</taxon>
        <taxon>Pteridaceae</taxon>
        <taxon>Vittarioideae</taxon>
        <taxon>Adiantum</taxon>
    </lineage>
</organism>
<gene>
    <name evidence="1" type="ORF">GOP47_0007494</name>
</gene>
<accession>A0A9D4V0U0</accession>
<dbReference type="Proteomes" id="UP000886520">
    <property type="component" value="Chromosome 7"/>
</dbReference>
<evidence type="ECO:0000313" key="2">
    <source>
        <dbReference type="Proteomes" id="UP000886520"/>
    </source>
</evidence>
<sequence length="317" mass="35552">MALAQSSEATSNVNDIKSRAPVGFSCKPTGHKRNRVGLSWTGWRPFSSIDDFQSAVLSMDRTEAETEHTSAENVEDFDFTNFPALKSSFFENYERPNEMLVPKKRVNWQTKVKSFGADKKLTLDSIPKPRGRTYDFGLGSSAAKPPPLEAGARPQGGFDINISFNKQEVGTCESSVLPQRQSCLPSKIFVTNKLSESQMSSHVSEVQDSQMIDDRDFQIHENRDFQTTEESVLDHEQDLLWDPYNVGDEQLKSISKETSRWCSCGTPMNDFIAWHCEFWGCHLGAEAVAMDASVLEIGPSLFKLVSFKVAVLMRDIT</sequence>
<dbReference type="AlphaFoldDB" id="A0A9D4V0U0"/>
<protein>
    <submittedName>
        <fullName evidence="1">Uncharacterized protein</fullName>
    </submittedName>
</protein>
<proteinExistence type="predicted"/>
<name>A0A9D4V0U0_ADICA</name>
<reference evidence="1" key="1">
    <citation type="submission" date="2021-01" db="EMBL/GenBank/DDBJ databases">
        <title>Adiantum capillus-veneris genome.</title>
        <authorList>
            <person name="Fang Y."/>
            <person name="Liao Q."/>
        </authorList>
    </citation>
    <scope>NUCLEOTIDE SEQUENCE</scope>
    <source>
        <strain evidence="1">H3</strain>
        <tissue evidence="1">Leaf</tissue>
    </source>
</reference>
<dbReference type="EMBL" id="JABFUD020000007">
    <property type="protein sequence ID" value="KAI5077670.1"/>
    <property type="molecule type" value="Genomic_DNA"/>
</dbReference>
<keyword evidence="2" id="KW-1185">Reference proteome</keyword>